<feature type="domain" description="DUF4283" evidence="1">
    <location>
        <begin position="3"/>
        <end position="87"/>
    </location>
</feature>
<organism evidence="2 3">
    <name type="scientific">Solanum verrucosum</name>
    <dbReference type="NCBI Taxonomy" id="315347"/>
    <lineage>
        <taxon>Eukaryota</taxon>
        <taxon>Viridiplantae</taxon>
        <taxon>Streptophyta</taxon>
        <taxon>Embryophyta</taxon>
        <taxon>Tracheophyta</taxon>
        <taxon>Spermatophyta</taxon>
        <taxon>Magnoliopsida</taxon>
        <taxon>eudicotyledons</taxon>
        <taxon>Gunneridae</taxon>
        <taxon>Pentapetalae</taxon>
        <taxon>asterids</taxon>
        <taxon>lamiids</taxon>
        <taxon>Solanales</taxon>
        <taxon>Solanaceae</taxon>
        <taxon>Solanoideae</taxon>
        <taxon>Solaneae</taxon>
        <taxon>Solanum</taxon>
    </lineage>
</organism>
<proteinExistence type="predicted"/>
<accession>A0AAF0ULL9</accession>
<dbReference type="InterPro" id="IPR025558">
    <property type="entry name" value="DUF4283"/>
</dbReference>
<dbReference type="Pfam" id="PF14111">
    <property type="entry name" value="DUF4283"/>
    <property type="match status" value="1"/>
</dbReference>
<sequence length="187" mass="21612">MLAQTCKWAIIGKFSQIRPSIDIIRREFTKIIPGKGNIKIRAYDMHHVFLDFDNIEDHLNVLSRNFIHLGGLDIMKIMKWSTTFKPNSDHSLAPVWVNLPDLKWHLFEWDAICRILEPIGTPLLLDKATLTKTRPTIAKVRVEIDLTKPFIDEVILEITNRDGLTEMINQRTEYETIPAFCSVTTQA</sequence>
<reference evidence="2" key="1">
    <citation type="submission" date="2023-08" db="EMBL/GenBank/DDBJ databases">
        <title>A de novo genome assembly of Solanum verrucosum Schlechtendal, a Mexican diploid species geographically isolated from the other diploid A-genome species in potato relatives.</title>
        <authorList>
            <person name="Hosaka K."/>
        </authorList>
    </citation>
    <scope>NUCLEOTIDE SEQUENCE</scope>
    <source>
        <tissue evidence="2">Young leaves</tissue>
    </source>
</reference>
<evidence type="ECO:0000259" key="1">
    <source>
        <dbReference type="Pfam" id="PF14111"/>
    </source>
</evidence>
<dbReference type="EMBL" id="CP133620">
    <property type="protein sequence ID" value="WMV47683.1"/>
    <property type="molecule type" value="Genomic_DNA"/>
</dbReference>
<name>A0AAF0ULL9_SOLVR</name>
<dbReference type="PANTHER" id="PTHR31286:SF164">
    <property type="entry name" value="ZINC FINGER, CCHC-TYPE"/>
    <property type="match status" value="1"/>
</dbReference>
<dbReference type="InterPro" id="IPR040256">
    <property type="entry name" value="At4g02000-like"/>
</dbReference>
<dbReference type="PANTHER" id="PTHR31286">
    <property type="entry name" value="GLYCINE-RICH CELL WALL STRUCTURAL PROTEIN 1.8-LIKE"/>
    <property type="match status" value="1"/>
</dbReference>
<evidence type="ECO:0000313" key="2">
    <source>
        <dbReference type="EMBL" id="WMV47683.1"/>
    </source>
</evidence>
<keyword evidence="3" id="KW-1185">Reference proteome</keyword>
<dbReference type="AlphaFoldDB" id="A0AAF0ULL9"/>
<gene>
    <name evidence="2" type="ORF">MTR67_041068</name>
</gene>
<evidence type="ECO:0000313" key="3">
    <source>
        <dbReference type="Proteomes" id="UP001234989"/>
    </source>
</evidence>
<dbReference type="Proteomes" id="UP001234989">
    <property type="component" value="Chromosome 9"/>
</dbReference>
<protein>
    <recommendedName>
        <fullName evidence="1">DUF4283 domain-containing protein</fullName>
    </recommendedName>
</protein>